<comment type="caution">
    <text evidence="1">The sequence shown here is derived from an EMBL/GenBank/DDBJ whole genome shotgun (WGS) entry which is preliminary data.</text>
</comment>
<dbReference type="Proteomes" id="UP000756387">
    <property type="component" value="Unassembled WGS sequence"/>
</dbReference>
<gene>
    <name evidence="1" type="ORF">IEQ44_08065</name>
</gene>
<protein>
    <submittedName>
        <fullName evidence="1">Uncharacterized protein</fullName>
    </submittedName>
</protein>
<proteinExistence type="predicted"/>
<dbReference type="RefSeq" id="WP_193637930.1">
    <property type="nucleotide sequence ID" value="NZ_JADCSA010000006.1"/>
</dbReference>
<keyword evidence="2" id="KW-1185">Reference proteome</keyword>
<reference evidence="1 2" key="1">
    <citation type="submission" date="2020-10" db="EMBL/GenBank/DDBJ databases">
        <title>Nocardioides sp. isolated from sludge.</title>
        <authorList>
            <person name="Zhang X."/>
        </authorList>
    </citation>
    <scope>NUCLEOTIDE SEQUENCE [LARGE SCALE GENOMIC DNA]</scope>
    <source>
        <strain evidence="1 2">Y6</strain>
    </source>
</reference>
<dbReference type="EMBL" id="JADCSA010000006">
    <property type="protein sequence ID" value="MBE7324605.1"/>
    <property type="molecule type" value="Genomic_DNA"/>
</dbReference>
<name>A0ABR9RT96_9ACTN</name>
<accession>A0ABR9RT96</accession>
<evidence type="ECO:0000313" key="1">
    <source>
        <dbReference type="EMBL" id="MBE7324605.1"/>
    </source>
</evidence>
<sequence length="186" mass="20458">MTIFAPITVPAPRTAPETDLQAVTPLMSDYLTDGVHQDKFSLTGITLTPSAAAGRLRLDEFGLSPEDVGGFHLTAPTCFRMAGQLVVIHTHWLAGLEQKAFEVWVRDHTMRHNRPVRDHQDIDLTMTLTAARTAHRHPSLLRVEYSAQIGQGDVVGTTTSFVDLTPHPEALTQVRASLRTAGVWTD</sequence>
<evidence type="ECO:0000313" key="2">
    <source>
        <dbReference type="Proteomes" id="UP000756387"/>
    </source>
</evidence>
<organism evidence="1 2">
    <name type="scientific">Nocardioides malaquae</name>
    <dbReference type="NCBI Taxonomy" id="2773426"/>
    <lineage>
        <taxon>Bacteria</taxon>
        <taxon>Bacillati</taxon>
        <taxon>Actinomycetota</taxon>
        <taxon>Actinomycetes</taxon>
        <taxon>Propionibacteriales</taxon>
        <taxon>Nocardioidaceae</taxon>
        <taxon>Nocardioides</taxon>
    </lineage>
</organism>